<sequence>MLYDSFKTMITNRRKNNTFSMANSSSSSKSSISPRHPPLFTPIEEGNEEEEYSQGRSSYRAETTPSEVEYRHHPTPLHSSKTENKGKVSIKKRQENDDNKGVLCNKCRPSNREKITVVPLDNNKSNSINSPHGGSGIFKSVLSTLVKKSPRSSSVEVESSTGGGTTREENWKIAIAELSHKLIQATRKRDEAILEASRLKFSMVELEKKLNKLEIYCHNLKSGLEVCSNNVMNNNKSPLNLQRVKFGEDDKVIEHFLVMVSEARSSVRILSQSMTLQLRQIGGKVYDRIALLLQPYDIKISISRNPRGLLVYLESLLHNAFYEDFESIGFQKSSCNQILNPIDRCEANFVLYNRLKDLTWEEVLSKGTRFYSEEFSKFCDRKMSEIVAMLGWNRAWTEPLLQAFFGASKAVWLVHLLANSLHPTLPIFRVDKEMKFDCKHMEDMGGDKAKKLVPNMVRIMVTPGFYVYDNVVKCKVLCRYNNNSSSIFHNEGNDLKGLTPSPT</sequence>
<feature type="compositionally biased region" description="Polar residues" evidence="1">
    <location>
        <begin position="54"/>
        <end position="66"/>
    </location>
</feature>
<keyword evidence="3" id="KW-1185">Reference proteome</keyword>
<feature type="compositionally biased region" description="Basic and acidic residues" evidence="1">
    <location>
        <begin position="80"/>
        <end position="100"/>
    </location>
</feature>
<evidence type="ECO:0008006" key="4">
    <source>
        <dbReference type="Google" id="ProtNLM"/>
    </source>
</evidence>
<dbReference type="PANTHER" id="PTHR31029">
    <property type="entry name" value="CYCLIN-DEPENDENT KINASE-LIKE PROTEIN"/>
    <property type="match status" value="1"/>
</dbReference>
<accession>A0AAE1S8M6</accession>
<proteinExistence type="predicted"/>
<dbReference type="Proteomes" id="UP001291623">
    <property type="component" value="Unassembled WGS sequence"/>
</dbReference>
<protein>
    <recommendedName>
        <fullName evidence="4">IRK-interacting protein</fullName>
    </recommendedName>
</protein>
<dbReference type="PANTHER" id="PTHR31029:SF4">
    <property type="entry name" value="CYCLIN-DEPENDENT KINASE-LIKE PROTEIN"/>
    <property type="match status" value="1"/>
</dbReference>
<dbReference type="EMBL" id="JAVYJV010000008">
    <property type="protein sequence ID" value="KAK4365255.1"/>
    <property type="molecule type" value="Genomic_DNA"/>
</dbReference>
<evidence type="ECO:0000313" key="3">
    <source>
        <dbReference type="Proteomes" id="UP001291623"/>
    </source>
</evidence>
<reference evidence="2" key="1">
    <citation type="submission" date="2023-12" db="EMBL/GenBank/DDBJ databases">
        <title>Genome assembly of Anisodus tanguticus.</title>
        <authorList>
            <person name="Wang Y.-J."/>
        </authorList>
    </citation>
    <scope>NUCLEOTIDE SEQUENCE</scope>
    <source>
        <strain evidence="2">KB-2021</strain>
        <tissue evidence="2">Leaf</tissue>
    </source>
</reference>
<gene>
    <name evidence="2" type="ORF">RND71_016613</name>
</gene>
<feature type="region of interest" description="Disordered" evidence="1">
    <location>
        <begin position="17"/>
        <end position="106"/>
    </location>
</feature>
<dbReference type="InterPro" id="IPR042316">
    <property type="entry name" value="IRKI-like"/>
</dbReference>
<evidence type="ECO:0000256" key="1">
    <source>
        <dbReference type="SAM" id="MobiDB-lite"/>
    </source>
</evidence>
<evidence type="ECO:0000313" key="2">
    <source>
        <dbReference type="EMBL" id="KAK4365255.1"/>
    </source>
</evidence>
<dbReference type="AlphaFoldDB" id="A0AAE1S8M6"/>
<name>A0AAE1S8M6_9SOLA</name>
<feature type="compositionally biased region" description="Low complexity" evidence="1">
    <location>
        <begin position="24"/>
        <end position="33"/>
    </location>
</feature>
<organism evidence="2 3">
    <name type="scientific">Anisodus tanguticus</name>
    <dbReference type="NCBI Taxonomy" id="243964"/>
    <lineage>
        <taxon>Eukaryota</taxon>
        <taxon>Viridiplantae</taxon>
        <taxon>Streptophyta</taxon>
        <taxon>Embryophyta</taxon>
        <taxon>Tracheophyta</taxon>
        <taxon>Spermatophyta</taxon>
        <taxon>Magnoliopsida</taxon>
        <taxon>eudicotyledons</taxon>
        <taxon>Gunneridae</taxon>
        <taxon>Pentapetalae</taxon>
        <taxon>asterids</taxon>
        <taxon>lamiids</taxon>
        <taxon>Solanales</taxon>
        <taxon>Solanaceae</taxon>
        <taxon>Solanoideae</taxon>
        <taxon>Hyoscyameae</taxon>
        <taxon>Anisodus</taxon>
    </lineage>
</organism>
<comment type="caution">
    <text evidence="2">The sequence shown here is derived from an EMBL/GenBank/DDBJ whole genome shotgun (WGS) entry which is preliminary data.</text>
</comment>